<dbReference type="InterPro" id="IPR036961">
    <property type="entry name" value="Kinesin_motor_dom_sf"/>
</dbReference>
<dbReference type="Pfam" id="PF00225">
    <property type="entry name" value="Kinesin"/>
    <property type="match status" value="1"/>
</dbReference>
<name>A0A8T0E0K1_9TREM</name>
<evidence type="ECO:0000256" key="4">
    <source>
        <dbReference type="ARBA" id="ARBA00023212"/>
    </source>
</evidence>
<dbReference type="GO" id="GO:0003777">
    <property type="term" value="F:microtubule motor activity"/>
    <property type="evidence" value="ECO:0007669"/>
    <property type="project" value="InterPro"/>
</dbReference>
<proteinExistence type="inferred from homology"/>
<feature type="transmembrane region" description="Helical" evidence="7">
    <location>
        <begin position="603"/>
        <end position="623"/>
    </location>
</feature>
<feature type="domain" description="Kinesin motor" evidence="8">
    <location>
        <begin position="1"/>
        <end position="98"/>
    </location>
</feature>
<comment type="caution">
    <text evidence="9">The sequence shown here is derived from an EMBL/GenBank/DDBJ whole genome shotgun (WGS) entry which is preliminary data.</text>
</comment>
<gene>
    <name evidence="9" type="ORF">P879_00254</name>
</gene>
<dbReference type="PANTHER" id="PTHR47969:SF28">
    <property type="entry name" value="KINESIN-LIKE PROTEIN KIF21B"/>
    <property type="match status" value="1"/>
</dbReference>
<dbReference type="InterPro" id="IPR012419">
    <property type="entry name" value="Cas1_AcylTrans_dom"/>
</dbReference>
<dbReference type="EMBL" id="JTDF01000096">
    <property type="protein sequence ID" value="KAF8572281.1"/>
    <property type="molecule type" value="Genomic_DNA"/>
</dbReference>
<keyword evidence="7" id="KW-1133">Transmembrane helix</keyword>
<feature type="transmembrane region" description="Helical" evidence="7">
    <location>
        <begin position="363"/>
        <end position="382"/>
    </location>
</feature>
<feature type="compositionally biased region" description="Basic and acidic residues" evidence="6">
    <location>
        <begin position="33"/>
        <end position="44"/>
    </location>
</feature>
<dbReference type="AlphaFoldDB" id="A0A8T0E0K1"/>
<feature type="region of interest" description="Disordered" evidence="6">
    <location>
        <begin position="33"/>
        <end position="53"/>
    </location>
</feature>
<comment type="subcellular location">
    <subcellularLocation>
        <location evidence="1">Cytoplasm</location>
        <location evidence="1">Cytoskeleton</location>
    </subcellularLocation>
</comment>
<evidence type="ECO:0000256" key="3">
    <source>
        <dbReference type="ARBA" id="ARBA00022840"/>
    </source>
</evidence>
<sequence>MNARTSRSHAISTLHIRQQRLVIYDEHATSFKLDDHPHTERDPDSTVTGPVPEFQTSTTKFHFVDLTESEQLKSKGATGDFTKEGSSINSGLLALDSVDGSSRTIMIVRTTPSDSGSVETLNTLRHADRAGNIRNHVIMNQDKMSKQLAMLFIQIVALQKEVDEYRQGKRNATAVSTDGAPVDEHLFTKSKVKITNAQIDAYNSIAERVLKQAQNLRIVSVTRKITESLGFYDGIWECHQSHVDIVKDPAGKLRLHRNCTKYGRYSDGYFLSTKVHEQITTVLWNYLCNQFMRFRDSSCCRPVSPPTKVQARCFTLFGICIFCTVLCFLLDRTKCKPAQFHISYDNRIRLRWKFCPSMTFEEFYRLMIALSKLSIILIYMYLCDRTDLVPKQNTIYKLNWDMSTYIFVLFLIVVSSKILGKVTINCPQITMEWRGIAQLSTMIYHFNGADQFLPNYVMARGVLASYLFNSGFGHFHHHWKQPVPRLGLLKLIMVNYNREEIDEWKSDFWKQLTRYMAVIYRMNFFTLVLCPVMQTNYLTYYFMPLISFWYTIAFACMYMFPRVSGHSASTLSVTTDENRFSLTESHSLESMEYTTESAVKQQWPFWLSEIVLLLKVFIVVYGIELLNTSPELFHLIFHSG</sequence>
<comment type="similarity">
    <text evidence="5">Belongs to the TRAFAC class myosin-kinesin ATPase superfamily. Kinesin family.</text>
</comment>
<evidence type="ECO:0000313" key="10">
    <source>
        <dbReference type="Proteomes" id="UP000699462"/>
    </source>
</evidence>
<dbReference type="PANTHER" id="PTHR47969">
    <property type="entry name" value="CHROMOSOME-ASSOCIATED KINESIN KIF4A-RELATED"/>
    <property type="match status" value="1"/>
</dbReference>
<keyword evidence="4" id="KW-0206">Cytoskeleton</keyword>
<dbReference type="Pfam" id="PF07779">
    <property type="entry name" value="Cas1_AcylT"/>
    <property type="match status" value="2"/>
</dbReference>
<evidence type="ECO:0000256" key="2">
    <source>
        <dbReference type="ARBA" id="ARBA00022741"/>
    </source>
</evidence>
<feature type="transmembrane region" description="Helical" evidence="7">
    <location>
        <begin position="309"/>
        <end position="330"/>
    </location>
</feature>
<dbReference type="InterPro" id="IPR027640">
    <property type="entry name" value="Kinesin-like_fam"/>
</dbReference>
<dbReference type="PROSITE" id="PS50067">
    <property type="entry name" value="KINESIN_MOTOR_2"/>
    <property type="match status" value="1"/>
</dbReference>
<dbReference type="Proteomes" id="UP000699462">
    <property type="component" value="Unassembled WGS sequence"/>
</dbReference>
<evidence type="ECO:0000256" key="1">
    <source>
        <dbReference type="ARBA" id="ARBA00004245"/>
    </source>
</evidence>
<keyword evidence="4" id="KW-0963">Cytoplasm</keyword>
<keyword evidence="3" id="KW-0067">ATP-binding</keyword>
<evidence type="ECO:0000256" key="7">
    <source>
        <dbReference type="SAM" id="Phobius"/>
    </source>
</evidence>
<dbReference type="Gene3D" id="3.40.850.10">
    <property type="entry name" value="Kinesin motor domain"/>
    <property type="match status" value="1"/>
</dbReference>
<dbReference type="GO" id="GO:0005524">
    <property type="term" value="F:ATP binding"/>
    <property type="evidence" value="ECO:0007669"/>
    <property type="project" value="UniProtKB-KW"/>
</dbReference>
<dbReference type="SUPFAM" id="SSF52540">
    <property type="entry name" value="P-loop containing nucleoside triphosphate hydrolases"/>
    <property type="match status" value="1"/>
</dbReference>
<feature type="transmembrane region" description="Helical" evidence="7">
    <location>
        <begin position="515"/>
        <end position="534"/>
    </location>
</feature>
<evidence type="ECO:0000256" key="5">
    <source>
        <dbReference type="PROSITE-ProRule" id="PRU00283"/>
    </source>
</evidence>
<dbReference type="GO" id="GO:0005875">
    <property type="term" value="C:microtubule associated complex"/>
    <property type="evidence" value="ECO:0007669"/>
    <property type="project" value="TreeGrafter"/>
</dbReference>
<accession>A0A8T0E0K1</accession>
<dbReference type="GO" id="GO:0051231">
    <property type="term" value="P:spindle elongation"/>
    <property type="evidence" value="ECO:0007669"/>
    <property type="project" value="TreeGrafter"/>
</dbReference>
<evidence type="ECO:0000313" key="9">
    <source>
        <dbReference type="EMBL" id="KAF8572281.1"/>
    </source>
</evidence>
<comment type="caution">
    <text evidence="5">Lacks conserved residue(s) required for the propagation of feature annotation.</text>
</comment>
<feature type="transmembrane region" description="Helical" evidence="7">
    <location>
        <begin position="402"/>
        <end position="424"/>
    </location>
</feature>
<keyword evidence="7" id="KW-0812">Transmembrane</keyword>
<dbReference type="GO" id="GO:0008017">
    <property type="term" value="F:microtubule binding"/>
    <property type="evidence" value="ECO:0007669"/>
    <property type="project" value="InterPro"/>
</dbReference>
<dbReference type="GO" id="GO:0007052">
    <property type="term" value="P:mitotic spindle organization"/>
    <property type="evidence" value="ECO:0007669"/>
    <property type="project" value="TreeGrafter"/>
</dbReference>
<reference evidence="9 10" key="1">
    <citation type="submission" date="2019-07" db="EMBL/GenBank/DDBJ databases">
        <title>Annotation for the trematode Paragonimus westermani.</title>
        <authorList>
            <person name="Choi Y.-J."/>
        </authorList>
    </citation>
    <scope>NUCLEOTIDE SEQUENCE [LARGE SCALE GENOMIC DNA]</scope>
    <source>
        <strain evidence="9">180907_Pwestermani</strain>
    </source>
</reference>
<organism evidence="9 10">
    <name type="scientific">Paragonimus westermani</name>
    <dbReference type="NCBI Taxonomy" id="34504"/>
    <lineage>
        <taxon>Eukaryota</taxon>
        <taxon>Metazoa</taxon>
        <taxon>Spiralia</taxon>
        <taxon>Lophotrochozoa</taxon>
        <taxon>Platyhelminthes</taxon>
        <taxon>Trematoda</taxon>
        <taxon>Digenea</taxon>
        <taxon>Plagiorchiida</taxon>
        <taxon>Troglotremata</taxon>
        <taxon>Troglotrematidae</taxon>
        <taxon>Paragonimus</taxon>
    </lineage>
</organism>
<evidence type="ECO:0000256" key="6">
    <source>
        <dbReference type="SAM" id="MobiDB-lite"/>
    </source>
</evidence>
<feature type="transmembrane region" description="Helical" evidence="7">
    <location>
        <begin position="540"/>
        <end position="560"/>
    </location>
</feature>
<dbReference type="GO" id="GO:0007018">
    <property type="term" value="P:microtubule-based movement"/>
    <property type="evidence" value="ECO:0007669"/>
    <property type="project" value="InterPro"/>
</dbReference>
<protein>
    <recommendedName>
        <fullName evidence="8">Kinesin motor domain-containing protein</fullName>
    </recommendedName>
</protein>
<dbReference type="InterPro" id="IPR001752">
    <property type="entry name" value="Kinesin_motor_dom"/>
</dbReference>
<keyword evidence="2" id="KW-0547">Nucleotide-binding</keyword>
<keyword evidence="7" id="KW-0472">Membrane</keyword>
<evidence type="ECO:0000259" key="8">
    <source>
        <dbReference type="PROSITE" id="PS50067"/>
    </source>
</evidence>
<dbReference type="OrthoDB" id="1932925at2759"/>
<dbReference type="InterPro" id="IPR027417">
    <property type="entry name" value="P-loop_NTPase"/>
</dbReference>
<keyword evidence="10" id="KW-1185">Reference proteome</keyword>